<sequence>MDSVLVLLATYQGAKYLNEQLDSLASQTIKTLHIIASDDGSDDGTLEILEAARKSWKKGVFQIVNGPRKGVEENFRSLILQTEIKAAYYAFCDQDDIWDSDKLERAILCISSQDPSKPQAYGARTKTVNESGKPTGLSPLFAKPPTFQNALVQSIAGGNTMLLNNKSYELIRKTVKLTTFSSHDWWVYQIITGSGGVFHYDEKPKLSYRQHDGNLIGSNNSFKDRLGRVKRSFEGQMKLWSEQNIAALEKCSSFLEPASLSALEQFKIAHNDKSALKRLVALRRSGVYRQTIFGQISLYGACLLRLL</sequence>
<accession>A0A3B0TSC3</accession>
<dbReference type="Pfam" id="PF00535">
    <property type="entry name" value="Glycos_transf_2"/>
    <property type="match status" value="1"/>
</dbReference>
<gene>
    <name evidence="2" type="ORF">MNBD_ALPHA12-383</name>
</gene>
<dbReference type="GO" id="GO:0016758">
    <property type="term" value="F:hexosyltransferase activity"/>
    <property type="evidence" value="ECO:0007669"/>
    <property type="project" value="UniProtKB-ARBA"/>
</dbReference>
<dbReference type="CDD" id="cd04196">
    <property type="entry name" value="GT_2_like_d"/>
    <property type="match status" value="1"/>
</dbReference>
<feature type="domain" description="Glycosyltransferase 2-like" evidence="1">
    <location>
        <begin position="6"/>
        <end position="109"/>
    </location>
</feature>
<dbReference type="EMBL" id="UOEO01000149">
    <property type="protein sequence ID" value="VAW20848.1"/>
    <property type="molecule type" value="Genomic_DNA"/>
</dbReference>
<protein>
    <submittedName>
        <fullName evidence="2">Alpha-L-Rha alpha-1,3-L-rhamnosyltransferase</fullName>
        <ecNumber evidence="2">2.4.1.-</ecNumber>
    </submittedName>
</protein>
<proteinExistence type="predicted"/>
<keyword evidence="2" id="KW-0808">Transferase</keyword>
<dbReference type="AlphaFoldDB" id="A0A3B0TSC3"/>
<dbReference type="PANTHER" id="PTHR22916">
    <property type="entry name" value="GLYCOSYLTRANSFERASE"/>
    <property type="match status" value="1"/>
</dbReference>
<keyword evidence="2" id="KW-0328">Glycosyltransferase</keyword>
<dbReference type="Gene3D" id="3.90.550.10">
    <property type="entry name" value="Spore Coat Polysaccharide Biosynthesis Protein SpsA, Chain A"/>
    <property type="match status" value="1"/>
</dbReference>
<name>A0A3B0TSC3_9ZZZZ</name>
<organism evidence="2">
    <name type="scientific">hydrothermal vent metagenome</name>
    <dbReference type="NCBI Taxonomy" id="652676"/>
    <lineage>
        <taxon>unclassified sequences</taxon>
        <taxon>metagenomes</taxon>
        <taxon>ecological metagenomes</taxon>
    </lineage>
</organism>
<evidence type="ECO:0000313" key="2">
    <source>
        <dbReference type="EMBL" id="VAW20848.1"/>
    </source>
</evidence>
<dbReference type="InterPro" id="IPR001173">
    <property type="entry name" value="Glyco_trans_2-like"/>
</dbReference>
<dbReference type="PANTHER" id="PTHR22916:SF3">
    <property type="entry name" value="UDP-GLCNAC:BETAGAL BETA-1,3-N-ACETYLGLUCOSAMINYLTRANSFERASE-LIKE PROTEIN 1"/>
    <property type="match status" value="1"/>
</dbReference>
<evidence type="ECO:0000259" key="1">
    <source>
        <dbReference type="Pfam" id="PF00535"/>
    </source>
</evidence>
<dbReference type="InterPro" id="IPR029044">
    <property type="entry name" value="Nucleotide-diphossugar_trans"/>
</dbReference>
<reference evidence="2" key="1">
    <citation type="submission" date="2018-06" db="EMBL/GenBank/DDBJ databases">
        <authorList>
            <person name="Zhirakovskaya E."/>
        </authorList>
    </citation>
    <scope>NUCLEOTIDE SEQUENCE</scope>
</reference>
<dbReference type="EC" id="2.4.1.-" evidence="2"/>
<dbReference type="SUPFAM" id="SSF53448">
    <property type="entry name" value="Nucleotide-diphospho-sugar transferases"/>
    <property type="match status" value="1"/>
</dbReference>